<dbReference type="EMBL" id="JAMQBK010000016">
    <property type="protein sequence ID" value="MCM2370100.1"/>
    <property type="molecule type" value="Genomic_DNA"/>
</dbReference>
<keyword evidence="4" id="KW-1185">Reference proteome</keyword>
<sequence>MLRQCFVMWSASGRLLPASVLGVCLVHAALVGCNQSSSTPATPHQPLTLAPAETSPPQNGDPGMVTQDEAIAFADKWAEAIRLGDAAQVRQLLDFQTIFIRSLEGVIDDEEFRAGYLKGADGAADNFVRTTSPYVGRPGGYELVRVVYRDGQAHAVFRLFDDQGRLNYHDLRLVRERDAVLADELFIAATGEAFSDTLRVVVSTAVSSQNSFVGRLSGQAVAEMKRLENQVAISRAIQLGNNDEALRLYNALPEDMKKFKTVMLYRIAATPVEDEAAYLKAVEEYVAEYPEDASVGLISMDVAVMRKDPEMLVTAHHAMTSWTGGDPFLDLMIGANLANLGEIEAGEKMVEGIDVDASELLEAQDFRATISLAANDHDETLLRLRVMRDRFGLEFADLSTAEGFEEFVQSPQYQELLNDNR</sequence>
<gene>
    <name evidence="3" type="ORF">NB063_05615</name>
</gene>
<accession>A0ABT0TZV2</accession>
<reference evidence="3 4" key="1">
    <citation type="journal article" date="2022" name="Syst. Appl. Microbiol.">
        <title>Rhodopirellula aestuarii sp. nov., a novel member of the genus Rhodopirellula isolated from brackish sediments collected in the Tagus River estuary, Portugal.</title>
        <authorList>
            <person name="Vitorino I.R."/>
            <person name="Klimek D."/>
            <person name="Calusinska M."/>
            <person name="Lobo-da-Cunha A."/>
            <person name="Vasconcelos V."/>
            <person name="Lage O.M."/>
        </authorList>
    </citation>
    <scope>NUCLEOTIDE SEQUENCE [LARGE SCALE GENOMIC DNA]</scope>
    <source>
        <strain evidence="3 4">ICT_H3.1</strain>
    </source>
</reference>
<feature type="signal peptide" evidence="2">
    <location>
        <begin position="1"/>
        <end position="28"/>
    </location>
</feature>
<comment type="caution">
    <text evidence="3">The sequence shown here is derived from an EMBL/GenBank/DDBJ whole genome shotgun (WGS) entry which is preliminary data.</text>
</comment>
<feature type="region of interest" description="Disordered" evidence="1">
    <location>
        <begin position="40"/>
        <end position="64"/>
    </location>
</feature>
<protein>
    <submittedName>
        <fullName evidence="3">Uncharacterized protein</fullName>
    </submittedName>
</protein>
<proteinExistence type="predicted"/>
<organism evidence="3 4">
    <name type="scientific">Aporhodopirellula aestuarii</name>
    <dbReference type="NCBI Taxonomy" id="2950107"/>
    <lineage>
        <taxon>Bacteria</taxon>
        <taxon>Pseudomonadati</taxon>
        <taxon>Planctomycetota</taxon>
        <taxon>Planctomycetia</taxon>
        <taxon>Pirellulales</taxon>
        <taxon>Pirellulaceae</taxon>
        <taxon>Aporhodopirellula</taxon>
    </lineage>
</organism>
<dbReference type="RefSeq" id="WP_250927772.1">
    <property type="nucleotide sequence ID" value="NZ_JAMQBK010000016.1"/>
</dbReference>
<evidence type="ECO:0000256" key="2">
    <source>
        <dbReference type="SAM" id="SignalP"/>
    </source>
</evidence>
<evidence type="ECO:0000313" key="4">
    <source>
        <dbReference type="Proteomes" id="UP001202961"/>
    </source>
</evidence>
<keyword evidence="2" id="KW-0732">Signal</keyword>
<name>A0ABT0TZV2_9BACT</name>
<feature type="chain" id="PRO_5046900080" evidence="2">
    <location>
        <begin position="29"/>
        <end position="421"/>
    </location>
</feature>
<dbReference type="Proteomes" id="UP001202961">
    <property type="component" value="Unassembled WGS sequence"/>
</dbReference>
<evidence type="ECO:0000313" key="3">
    <source>
        <dbReference type="EMBL" id="MCM2370100.1"/>
    </source>
</evidence>
<dbReference type="PROSITE" id="PS51257">
    <property type="entry name" value="PROKAR_LIPOPROTEIN"/>
    <property type="match status" value="1"/>
</dbReference>
<evidence type="ECO:0000256" key="1">
    <source>
        <dbReference type="SAM" id="MobiDB-lite"/>
    </source>
</evidence>